<feature type="domain" description="AAA+ ATPase" evidence="1">
    <location>
        <begin position="336"/>
        <end position="508"/>
    </location>
</feature>
<dbReference type="OrthoDB" id="9763644at2"/>
<dbReference type="eggNOG" id="COG3598">
    <property type="taxonomic scope" value="Bacteria"/>
</dbReference>
<dbReference type="Pfam" id="PF13481">
    <property type="entry name" value="AAA_25"/>
    <property type="match status" value="1"/>
</dbReference>
<dbReference type="PATRIC" id="fig|46429.4.peg.1632"/>
<dbReference type="Proteomes" id="UP000028411">
    <property type="component" value="Unassembled WGS sequence"/>
</dbReference>
<protein>
    <submittedName>
        <fullName evidence="3">Putative Primase</fullName>
    </submittedName>
</protein>
<name>A0A081RFK2_SPHCR</name>
<dbReference type="EMBL" id="JFHR01000015">
    <property type="protein sequence ID" value="KEQ53975.1"/>
    <property type="molecule type" value="Genomic_DNA"/>
</dbReference>
<comment type="caution">
    <text evidence="3">The sequence shown here is derived from an EMBL/GenBank/DDBJ whole genome shotgun (WGS) entry which is preliminary data.</text>
</comment>
<dbReference type="Gene3D" id="3.40.50.300">
    <property type="entry name" value="P-loop containing nucleotide triphosphate hydrolases"/>
    <property type="match status" value="1"/>
</dbReference>
<dbReference type="SMART" id="SM00382">
    <property type="entry name" value="AAA"/>
    <property type="match status" value="1"/>
</dbReference>
<sequence length="657" mass="71127">MDVPRNMVAALDLARQGLAVFPIRHRGTDDKGREKWTPISGWQDSASDDFARIVEWWTDWPDARVGLPTGKRNGIVALDLDTKNGKDGVAAMAAVGFADVDSLSPVRVRTPSGGCHLLFSHEADLRNSASRIGPGIDVRAEGGFIVAPGSWKGDRRYMPEGEPVGTVALPSFPAKLAEMAGHRAPAPDSPAVPDNGEDDDEIPVIPQWDRMRRAGVALAEGGHLESHDPWFKMVAAIHHASSGSGKGLALADEISQRCSNYDDGELRERWRSLGKGDGKPIRVDSLYRMANDLVPEWRKQAKAAAPREPSRLQLLTPADCINAPARGYIIKGLIAPRDVACIFGAPGGGKSTIAPHLGYHVARGESVFGLRTKPGKVLYVAAEDAHGMKNRVAALCRRDGDAPEFAVIPNVTDLLAEDSPDLAALLEIVEEVRPALVFIDTLAMAFRDLEENDAQSMNQVVRIARSLTCHGAAVVLIHHGTKAEGSTPRGHSVLNGALDVALQLLPADSDRVIRGRLSKNRNGPPDLDIAFRVASEELGRDEDGDAITAAIVSELAPGSAPRGKPLPPALREALAILTELEAGDDPVTDEVWRDACVDGRRVSQHEDRDSRRRTFNYARKALLAADRITLRDDGRVAVKPIQIQTFDDEEGDQWDRE</sequence>
<dbReference type="Pfam" id="PF08707">
    <property type="entry name" value="PriCT_2"/>
    <property type="match status" value="1"/>
</dbReference>
<dbReference type="GO" id="GO:0016817">
    <property type="term" value="F:hydrolase activity, acting on acid anhydrides"/>
    <property type="evidence" value="ECO:0007669"/>
    <property type="project" value="InterPro"/>
</dbReference>
<dbReference type="eggNOG" id="COG5519">
    <property type="taxonomic scope" value="Bacteria"/>
</dbReference>
<evidence type="ECO:0000313" key="4">
    <source>
        <dbReference type="Proteomes" id="UP000028411"/>
    </source>
</evidence>
<dbReference type="Pfam" id="PF09250">
    <property type="entry name" value="Prim-Pol"/>
    <property type="match status" value="1"/>
</dbReference>
<evidence type="ECO:0000313" key="3">
    <source>
        <dbReference type="EMBL" id="KEQ53975.1"/>
    </source>
</evidence>
<reference evidence="3 4" key="1">
    <citation type="submission" date="2014-02" db="EMBL/GenBank/DDBJ databases">
        <title>Whole genome sequence of Sphingobium chlorophenolicum NBRC 16172.</title>
        <authorList>
            <person name="Gan H.M."/>
            <person name="Gan H.Y."/>
            <person name="Chew T.H."/>
            <person name="Savka M.A."/>
        </authorList>
    </citation>
    <scope>NUCLEOTIDE SEQUENCE [LARGE SCALE GENOMIC DNA]</scope>
    <source>
        <strain evidence="3 4">NBRC 16172</strain>
    </source>
</reference>
<evidence type="ECO:0000259" key="1">
    <source>
        <dbReference type="SMART" id="SM00382"/>
    </source>
</evidence>
<dbReference type="InterPro" id="IPR015330">
    <property type="entry name" value="DNA_primase/pol_bifunc_N"/>
</dbReference>
<dbReference type="CDD" id="cd04859">
    <property type="entry name" value="Prim_Pol"/>
    <property type="match status" value="1"/>
</dbReference>
<dbReference type="InterPro" id="IPR014819">
    <property type="entry name" value="PriCT_2"/>
</dbReference>
<dbReference type="SUPFAM" id="SSF52540">
    <property type="entry name" value="P-loop containing nucleoside triphosphate hydrolases"/>
    <property type="match status" value="1"/>
</dbReference>
<accession>A0A081RFK2</accession>
<dbReference type="AlphaFoldDB" id="A0A081RFK2"/>
<dbReference type="SUPFAM" id="SSF56747">
    <property type="entry name" value="Prim-pol domain"/>
    <property type="match status" value="1"/>
</dbReference>
<gene>
    <name evidence="3" type="ORF">BV95_01663</name>
</gene>
<evidence type="ECO:0000259" key="2">
    <source>
        <dbReference type="SMART" id="SM00943"/>
    </source>
</evidence>
<feature type="domain" description="DNA primase/polymerase bifunctional N-terminal" evidence="2">
    <location>
        <begin position="10"/>
        <end position="209"/>
    </location>
</feature>
<dbReference type="RefSeq" id="WP_037449920.1">
    <property type="nucleotide sequence ID" value="NZ_JFHR01000015.1"/>
</dbReference>
<dbReference type="InterPro" id="IPR027417">
    <property type="entry name" value="P-loop_NTPase"/>
</dbReference>
<dbReference type="SMART" id="SM00943">
    <property type="entry name" value="Prim-Pol"/>
    <property type="match status" value="1"/>
</dbReference>
<dbReference type="InterPro" id="IPR003593">
    <property type="entry name" value="AAA+_ATPase"/>
</dbReference>
<proteinExistence type="predicted"/>
<organism evidence="3 4">
    <name type="scientific">Sphingobium chlorophenolicum</name>
    <dbReference type="NCBI Taxonomy" id="46429"/>
    <lineage>
        <taxon>Bacteria</taxon>
        <taxon>Pseudomonadati</taxon>
        <taxon>Pseudomonadota</taxon>
        <taxon>Alphaproteobacteria</taxon>
        <taxon>Sphingomonadales</taxon>
        <taxon>Sphingomonadaceae</taxon>
        <taxon>Sphingobium</taxon>
    </lineage>
</organism>